<dbReference type="GO" id="GO:0070733">
    <property type="term" value="F:AMPylase activity"/>
    <property type="evidence" value="ECO:0007669"/>
    <property type="project" value="UniProtKB-EC"/>
</dbReference>
<sequence length="200" mass="22675">MNDKFGDGADPYLYANSQVLKNKLGIRKAATLREAELALTPLRAATIELGPRECGLPHLCAIHQALFQDLYSWAGELREMDIYKQDTRFCHFAYIEKEGNALMQALEDEDYLADLPRDTLVERLAYYYCELNVLHPFREGNGRAQRIFFEQLVIHAGYVIDWSQTDHAAWVAANEKAAFGDLTELTAIFNKVVSEPGENA</sequence>
<dbReference type="EMBL" id="PJZF01000010">
    <property type="protein sequence ID" value="PLR35819.1"/>
    <property type="molecule type" value="Genomic_DNA"/>
</dbReference>
<dbReference type="InterPro" id="IPR003812">
    <property type="entry name" value="Fido"/>
</dbReference>
<dbReference type="Pfam" id="PF02661">
    <property type="entry name" value="Fic"/>
    <property type="match status" value="1"/>
</dbReference>
<evidence type="ECO:0000256" key="2">
    <source>
        <dbReference type="ARBA" id="ARBA00022695"/>
    </source>
</evidence>
<name>A0A2N5E494_9GAMM</name>
<reference evidence="9 10" key="1">
    <citation type="submission" date="2017-12" db="EMBL/GenBank/DDBJ databases">
        <title>Characterization of six clinical isolates of Enterochimera gen. nov., a novel genus of the Yersiniaciae family and the three species Enterochimera arupensis sp. nov., Enterochimera coloradensis sp. nov, and Enterochimera californica sp. nov.</title>
        <authorList>
            <person name="Rossi A."/>
            <person name="Fisher M."/>
        </authorList>
    </citation>
    <scope>NUCLEOTIDE SEQUENCE [LARGE SCALE GENOMIC DNA]</scope>
    <source>
        <strain evidence="10">2015-Iso6</strain>
    </source>
</reference>
<evidence type="ECO:0000256" key="6">
    <source>
        <dbReference type="ARBA" id="ARBA00047939"/>
    </source>
</evidence>
<evidence type="ECO:0000313" key="9">
    <source>
        <dbReference type="EMBL" id="PLR35819.1"/>
    </source>
</evidence>
<dbReference type="AlphaFoldDB" id="A0A2N5E494"/>
<dbReference type="NCBIfam" id="NF007672">
    <property type="entry name" value="PRK10347.1"/>
    <property type="match status" value="1"/>
</dbReference>
<evidence type="ECO:0000256" key="5">
    <source>
        <dbReference type="ARBA" id="ARBA00034531"/>
    </source>
</evidence>
<dbReference type="GO" id="GO:0005524">
    <property type="term" value="F:ATP binding"/>
    <property type="evidence" value="ECO:0007669"/>
    <property type="project" value="UniProtKB-KW"/>
</dbReference>
<keyword evidence="3" id="KW-0547">Nucleotide-binding</keyword>
<proteinExistence type="predicted"/>
<dbReference type="EC" id="2.7.7.108" evidence="5"/>
<dbReference type="SUPFAM" id="SSF140931">
    <property type="entry name" value="Fic-like"/>
    <property type="match status" value="1"/>
</dbReference>
<dbReference type="InterPro" id="IPR036597">
    <property type="entry name" value="Fido-like_dom_sf"/>
</dbReference>
<keyword evidence="1" id="KW-0808">Transferase</keyword>
<dbReference type="PANTHER" id="PTHR39560:SF1">
    <property type="entry name" value="PROTEIN ADENYLYLTRANSFERASE FIC-RELATED"/>
    <property type="match status" value="1"/>
</dbReference>
<evidence type="ECO:0000256" key="4">
    <source>
        <dbReference type="ARBA" id="ARBA00022840"/>
    </source>
</evidence>
<accession>A0A2N5E494</accession>
<comment type="catalytic activity">
    <reaction evidence="6">
        <text>L-threonyl-[protein] + ATP = 3-O-(5'-adenylyl)-L-threonyl-[protein] + diphosphate</text>
        <dbReference type="Rhea" id="RHEA:54292"/>
        <dbReference type="Rhea" id="RHEA-COMP:11060"/>
        <dbReference type="Rhea" id="RHEA-COMP:13847"/>
        <dbReference type="ChEBI" id="CHEBI:30013"/>
        <dbReference type="ChEBI" id="CHEBI:30616"/>
        <dbReference type="ChEBI" id="CHEBI:33019"/>
        <dbReference type="ChEBI" id="CHEBI:138113"/>
        <dbReference type="EC" id="2.7.7.108"/>
    </reaction>
</comment>
<feature type="domain" description="Fido" evidence="8">
    <location>
        <begin position="54"/>
        <end position="191"/>
    </location>
</feature>
<dbReference type="GO" id="GO:0051302">
    <property type="term" value="P:regulation of cell division"/>
    <property type="evidence" value="ECO:0007669"/>
    <property type="project" value="TreeGrafter"/>
</dbReference>
<evidence type="ECO:0000256" key="3">
    <source>
        <dbReference type="ARBA" id="ARBA00022741"/>
    </source>
</evidence>
<evidence type="ECO:0000313" key="10">
    <source>
        <dbReference type="Proteomes" id="UP000234240"/>
    </source>
</evidence>
<protein>
    <recommendedName>
        <fullName evidence="5">protein adenylyltransferase</fullName>
        <ecNumber evidence="5">2.7.7.108</ecNumber>
    </recommendedName>
</protein>
<keyword evidence="10" id="KW-1185">Reference proteome</keyword>
<gene>
    <name evidence="9" type="ORF">CYR55_12665</name>
</gene>
<organism evidence="9 10">
    <name type="scientific">Chimaeribacter californicus</name>
    <dbReference type="NCBI Taxonomy" id="2060067"/>
    <lineage>
        <taxon>Bacteria</taxon>
        <taxon>Pseudomonadati</taxon>
        <taxon>Pseudomonadota</taxon>
        <taxon>Gammaproteobacteria</taxon>
        <taxon>Enterobacterales</taxon>
        <taxon>Yersiniaceae</taxon>
        <taxon>Chimaeribacter</taxon>
    </lineage>
</organism>
<keyword evidence="4" id="KW-0067">ATP-binding</keyword>
<evidence type="ECO:0000256" key="1">
    <source>
        <dbReference type="ARBA" id="ARBA00022679"/>
    </source>
</evidence>
<dbReference type="OrthoDB" id="9807853at2"/>
<dbReference type="PROSITE" id="PS51459">
    <property type="entry name" value="FIDO"/>
    <property type="match status" value="1"/>
</dbReference>
<keyword evidence="2" id="KW-0548">Nucleotidyltransferase</keyword>
<comment type="catalytic activity">
    <reaction evidence="7">
        <text>L-tyrosyl-[protein] + ATP = O-(5'-adenylyl)-L-tyrosyl-[protein] + diphosphate</text>
        <dbReference type="Rhea" id="RHEA:54288"/>
        <dbReference type="Rhea" id="RHEA-COMP:10136"/>
        <dbReference type="Rhea" id="RHEA-COMP:13846"/>
        <dbReference type="ChEBI" id="CHEBI:30616"/>
        <dbReference type="ChEBI" id="CHEBI:33019"/>
        <dbReference type="ChEBI" id="CHEBI:46858"/>
        <dbReference type="ChEBI" id="CHEBI:83624"/>
        <dbReference type="EC" id="2.7.7.108"/>
    </reaction>
</comment>
<comment type="caution">
    <text evidence="9">The sequence shown here is derived from an EMBL/GenBank/DDBJ whole genome shotgun (WGS) entry which is preliminary data.</text>
</comment>
<evidence type="ECO:0000256" key="7">
    <source>
        <dbReference type="ARBA" id="ARBA00048696"/>
    </source>
</evidence>
<dbReference type="Proteomes" id="UP000234240">
    <property type="component" value="Unassembled WGS sequence"/>
</dbReference>
<dbReference type="Gene3D" id="1.10.3290.10">
    <property type="entry name" value="Fido-like domain"/>
    <property type="match status" value="1"/>
</dbReference>
<dbReference type="RefSeq" id="WP_101816485.1">
    <property type="nucleotide sequence ID" value="NZ_PJZF01000010.1"/>
</dbReference>
<evidence type="ECO:0000259" key="8">
    <source>
        <dbReference type="PROSITE" id="PS51459"/>
    </source>
</evidence>
<dbReference type="PANTHER" id="PTHR39560">
    <property type="entry name" value="PROTEIN ADENYLYLTRANSFERASE FIC-RELATED"/>
    <property type="match status" value="1"/>
</dbReference>